<evidence type="ECO:0000313" key="2">
    <source>
        <dbReference type="Proteomes" id="UP001163324"/>
    </source>
</evidence>
<reference evidence="1" key="1">
    <citation type="submission" date="2022-10" db="EMBL/GenBank/DDBJ databases">
        <title>Complete Genome of Trichothecium roseum strain YXFP-22015, a Plant Pathogen Isolated from Citrus.</title>
        <authorList>
            <person name="Wang Y."/>
            <person name="Zhu L."/>
        </authorList>
    </citation>
    <scope>NUCLEOTIDE SEQUENCE</scope>
    <source>
        <strain evidence="1">YXFP-22015</strain>
    </source>
</reference>
<sequence length="262" mass="28996">MLLLKAWADIVARYDARAIDIAGTLLVQVVFWWVPCLVFASLNRVAPAFSARHKIQPAPRQPTGAEVRHAAAVSLRNQAIVVGLQLVMAYHHASSAAQGGHDDDNNGPRPLSLRVEAGMPGPGEAARHLAACVLAREALFYYAHRLLHARWLYQGVHKVHHRFTAPVAFASQYAHPAEHLLANALPIALPPLLLRAHVVTWWAFLAWQLAETATVHSGYDFFAGAARKHDRHHERFNVYFGGIGLLDWVHGTDEKKVRGKGE</sequence>
<keyword evidence="2" id="KW-1185">Reference proteome</keyword>
<dbReference type="EMBL" id="CM047943">
    <property type="protein sequence ID" value="KAI9900482.1"/>
    <property type="molecule type" value="Genomic_DNA"/>
</dbReference>
<gene>
    <name evidence="1" type="ORF">N3K66_004744</name>
</gene>
<name>A0ACC0V2G7_9HYPO</name>
<organism evidence="1 2">
    <name type="scientific">Trichothecium roseum</name>
    <dbReference type="NCBI Taxonomy" id="47278"/>
    <lineage>
        <taxon>Eukaryota</taxon>
        <taxon>Fungi</taxon>
        <taxon>Dikarya</taxon>
        <taxon>Ascomycota</taxon>
        <taxon>Pezizomycotina</taxon>
        <taxon>Sordariomycetes</taxon>
        <taxon>Hypocreomycetidae</taxon>
        <taxon>Hypocreales</taxon>
        <taxon>Hypocreales incertae sedis</taxon>
        <taxon>Trichothecium</taxon>
    </lineage>
</organism>
<evidence type="ECO:0000313" key="1">
    <source>
        <dbReference type="EMBL" id="KAI9900482.1"/>
    </source>
</evidence>
<comment type="caution">
    <text evidence="1">The sequence shown here is derived from an EMBL/GenBank/DDBJ whole genome shotgun (WGS) entry which is preliminary data.</text>
</comment>
<accession>A0ACC0V2G7</accession>
<dbReference type="Proteomes" id="UP001163324">
    <property type="component" value="Chromosome 4"/>
</dbReference>
<proteinExistence type="predicted"/>
<protein>
    <submittedName>
        <fullName evidence="1">Uncharacterized protein</fullName>
    </submittedName>
</protein>